<keyword evidence="1" id="KW-0175">Coiled coil</keyword>
<accession>A0ABR4ISL1</accession>
<sequence length="263" mass="29394">MAEESFQSGEEIEDKPYERACDTANTDDNISRSPSPSNQLNLPRHHPQQHSIRSSTTTAPIFSPQDLTNDYDYDHDDIDLFPTGLTPDLSWIDLPISGPCPTDLDALNHVLNLSVLDSAVWNKYETSTSVSSSSMHTATPTQSRSTTHSATRSQSRSLSPNPARTAPQEPNAIPDVIQFINCGPDLEGEKNPEIGSNPIGRVTKRQLNTKAACRYRQRKVDRMNQLEEELELVKSDRDQLRMRVSNLAGETEGLKRLLDLRKL</sequence>
<proteinExistence type="predicted"/>
<dbReference type="SUPFAM" id="SSF57959">
    <property type="entry name" value="Leucine zipper domain"/>
    <property type="match status" value="1"/>
</dbReference>
<feature type="domain" description="BZIP" evidence="3">
    <location>
        <begin position="201"/>
        <end position="258"/>
    </location>
</feature>
<dbReference type="InterPro" id="IPR046347">
    <property type="entry name" value="bZIP_sf"/>
</dbReference>
<evidence type="ECO:0000313" key="4">
    <source>
        <dbReference type="EMBL" id="KAL2830582.1"/>
    </source>
</evidence>
<gene>
    <name evidence="4" type="ORF">BDW59DRAFT_158493</name>
</gene>
<evidence type="ECO:0000256" key="2">
    <source>
        <dbReference type="SAM" id="MobiDB-lite"/>
    </source>
</evidence>
<dbReference type="SMART" id="SM00338">
    <property type="entry name" value="BRLZ"/>
    <property type="match status" value="1"/>
</dbReference>
<comment type="caution">
    <text evidence="4">The sequence shown here is derived from an EMBL/GenBank/DDBJ whole genome shotgun (WGS) entry which is preliminary data.</text>
</comment>
<feature type="compositionally biased region" description="Polar residues" evidence="2">
    <location>
        <begin position="49"/>
        <end position="65"/>
    </location>
</feature>
<feature type="region of interest" description="Disordered" evidence="2">
    <location>
        <begin position="1"/>
        <end position="65"/>
    </location>
</feature>
<reference evidence="4 5" key="1">
    <citation type="submission" date="2024-07" db="EMBL/GenBank/DDBJ databases">
        <title>Section-level genome sequencing and comparative genomics of Aspergillus sections Usti and Cavernicolus.</title>
        <authorList>
            <consortium name="Lawrence Berkeley National Laboratory"/>
            <person name="Nybo J.L."/>
            <person name="Vesth T.C."/>
            <person name="Theobald S."/>
            <person name="Frisvad J.C."/>
            <person name="Larsen T.O."/>
            <person name="Kjaerboelling I."/>
            <person name="Rothschild-Mancinelli K."/>
            <person name="Lyhne E.K."/>
            <person name="Kogle M.E."/>
            <person name="Barry K."/>
            <person name="Clum A."/>
            <person name="Na H."/>
            <person name="Ledsgaard L."/>
            <person name="Lin J."/>
            <person name="Lipzen A."/>
            <person name="Kuo A."/>
            <person name="Riley R."/>
            <person name="Mondo S."/>
            <person name="LaButti K."/>
            <person name="Haridas S."/>
            <person name="Pangalinan J."/>
            <person name="Salamov A.A."/>
            <person name="Simmons B.A."/>
            <person name="Magnuson J.K."/>
            <person name="Chen J."/>
            <person name="Drula E."/>
            <person name="Henrissat B."/>
            <person name="Wiebenga A."/>
            <person name="Lubbers R.J."/>
            <person name="Gomes A.C."/>
            <person name="Makela M.R."/>
            <person name="Stajich J."/>
            <person name="Grigoriev I.V."/>
            <person name="Mortensen U.H."/>
            <person name="De vries R.P."/>
            <person name="Baker S.E."/>
            <person name="Andersen M.R."/>
        </authorList>
    </citation>
    <scope>NUCLEOTIDE SEQUENCE [LARGE SCALE GENOMIC DNA]</scope>
    <source>
        <strain evidence="4 5">CBS 600.67</strain>
    </source>
</reference>
<feature type="coiled-coil region" evidence="1">
    <location>
        <begin position="216"/>
        <end position="243"/>
    </location>
</feature>
<dbReference type="PROSITE" id="PS50217">
    <property type="entry name" value="BZIP"/>
    <property type="match status" value="1"/>
</dbReference>
<name>A0ABR4ISL1_9EURO</name>
<feature type="region of interest" description="Disordered" evidence="2">
    <location>
        <begin position="127"/>
        <end position="173"/>
    </location>
</feature>
<keyword evidence="5" id="KW-1185">Reference proteome</keyword>
<dbReference type="CDD" id="cd14686">
    <property type="entry name" value="bZIP"/>
    <property type="match status" value="1"/>
</dbReference>
<dbReference type="Pfam" id="PF00170">
    <property type="entry name" value="bZIP_1"/>
    <property type="match status" value="1"/>
</dbReference>
<feature type="compositionally biased region" description="Polar residues" evidence="2">
    <location>
        <begin position="135"/>
        <end position="162"/>
    </location>
</feature>
<protein>
    <recommendedName>
        <fullName evidence="3">BZIP domain-containing protein</fullName>
    </recommendedName>
</protein>
<organism evidence="4 5">
    <name type="scientific">Aspergillus cavernicola</name>
    <dbReference type="NCBI Taxonomy" id="176166"/>
    <lineage>
        <taxon>Eukaryota</taxon>
        <taxon>Fungi</taxon>
        <taxon>Dikarya</taxon>
        <taxon>Ascomycota</taxon>
        <taxon>Pezizomycotina</taxon>
        <taxon>Eurotiomycetes</taxon>
        <taxon>Eurotiomycetidae</taxon>
        <taxon>Eurotiales</taxon>
        <taxon>Aspergillaceae</taxon>
        <taxon>Aspergillus</taxon>
        <taxon>Aspergillus subgen. Nidulantes</taxon>
    </lineage>
</organism>
<dbReference type="EMBL" id="JBFXLS010000012">
    <property type="protein sequence ID" value="KAL2830582.1"/>
    <property type="molecule type" value="Genomic_DNA"/>
</dbReference>
<evidence type="ECO:0000256" key="1">
    <source>
        <dbReference type="SAM" id="Coils"/>
    </source>
</evidence>
<dbReference type="Proteomes" id="UP001610335">
    <property type="component" value="Unassembled WGS sequence"/>
</dbReference>
<feature type="compositionally biased region" description="Polar residues" evidence="2">
    <location>
        <begin position="23"/>
        <end position="41"/>
    </location>
</feature>
<evidence type="ECO:0000259" key="3">
    <source>
        <dbReference type="PROSITE" id="PS50217"/>
    </source>
</evidence>
<evidence type="ECO:0000313" key="5">
    <source>
        <dbReference type="Proteomes" id="UP001610335"/>
    </source>
</evidence>
<dbReference type="Gene3D" id="1.20.5.170">
    <property type="match status" value="1"/>
</dbReference>
<dbReference type="InterPro" id="IPR004827">
    <property type="entry name" value="bZIP"/>
</dbReference>